<organism evidence="2 3">
    <name type="scientific">Chitinivorax tropicus</name>
    <dbReference type="NCBI Taxonomy" id="714531"/>
    <lineage>
        <taxon>Bacteria</taxon>
        <taxon>Pseudomonadati</taxon>
        <taxon>Pseudomonadota</taxon>
        <taxon>Betaproteobacteria</taxon>
        <taxon>Chitinivorax</taxon>
    </lineage>
</organism>
<sequence length="400" mass="44053">MPNRRKKVLFIAEAVTLAHVGRMLSLAQALPTERYETQVACDPRYAKAIGTTSVALQDIHTIPSQQFFNALDKGQPIYQAQDLIQYVEEDRKLLQAYKPDVVVGDFRLSLAASARLENIPYLSVTNAYWSPYANIRYLVPDIPLTRMLGVPLAQICFDCFRPIAFAQHAKPINRMLAHFGLPQSQRDLRMAYTLADYTLYSDLPQLVSTHNLPNHHRFIGPVQWAPNVPTPRWWDDIPIDKPIVYVNLGSSGHGRLLPEVLDTLDGMPVTVIAATAGRVELKHLASNEFVADFLPGDQAVKLASLVICNGGSPTCYQALAAGRPIIGLPINLDQYLNMSLVQAAGVGTLIRSGKHTTREIAATAQHILQSPSFAAKATALQQHIAQSNPAQALIDLIESL</sequence>
<dbReference type="RefSeq" id="WP_184034992.1">
    <property type="nucleotide sequence ID" value="NZ_JACHHY010000003.1"/>
</dbReference>
<comment type="caution">
    <text evidence="2">The sequence shown here is derived from an EMBL/GenBank/DDBJ whole genome shotgun (WGS) entry which is preliminary data.</text>
</comment>
<reference evidence="2 3" key="1">
    <citation type="submission" date="2020-08" db="EMBL/GenBank/DDBJ databases">
        <title>Genomic Encyclopedia of Type Strains, Phase IV (KMG-IV): sequencing the most valuable type-strain genomes for metagenomic binning, comparative biology and taxonomic classification.</title>
        <authorList>
            <person name="Goeker M."/>
        </authorList>
    </citation>
    <scope>NUCLEOTIDE SEQUENCE [LARGE SCALE GENOMIC DNA]</scope>
    <source>
        <strain evidence="2 3">DSM 27165</strain>
    </source>
</reference>
<keyword evidence="2" id="KW-0808">Transferase</keyword>
<dbReference type="PANTHER" id="PTHR21015:SF22">
    <property type="entry name" value="GLYCOSYLTRANSFERASE"/>
    <property type="match status" value="1"/>
</dbReference>
<evidence type="ECO:0000313" key="3">
    <source>
        <dbReference type="Proteomes" id="UP000575898"/>
    </source>
</evidence>
<dbReference type="AlphaFoldDB" id="A0A840MDF8"/>
<feature type="domain" description="Erythromycin biosynthesis protein CIII-like C-terminal" evidence="1">
    <location>
        <begin position="264"/>
        <end position="392"/>
    </location>
</feature>
<evidence type="ECO:0000259" key="1">
    <source>
        <dbReference type="Pfam" id="PF06722"/>
    </source>
</evidence>
<proteinExistence type="predicted"/>
<dbReference type="SUPFAM" id="SSF53756">
    <property type="entry name" value="UDP-Glycosyltransferase/glycogen phosphorylase"/>
    <property type="match status" value="1"/>
</dbReference>
<dbReference type="EMBL" id="JACHHY010000003">
    <property type="protein sequence ID" value="MBB5017344.1"/>
    <property type="molecule type" value="Genomic_DNA"/>
</dbReference>
<evidence type="ECO:0000313" key="2">
    <source>
        <dbReference type="EMBL" id="MBB5017344.1"/>
    </source>
</evidence>
<dbReference type="Gene3D" id="3.40.50.2000">
    <property type="entry name" value="Glycogen Phosphorylase B"/>
    <property type="match status" value="2"/>
</dbReference>
<dbReference type="PANTHER" id="PTHR21015">
    <property type="entry name" value="UDP-N-ACETYLGLUCOSAMINE--N-ACETYLMURAMYL-(PENTAPEPTIDE) PYROPHOSPHORYL-UNDECAPRENOL N-ACETYLGLUCOSAMINE TRANSFERASE 1"/>
    <property type="match status" value="1"/>
</dbReference>
<gene>
    <name evidence="2" type="ORF">HNQ59_000608</name>
</gene>
<dbReference type="GO" id="GO:0016757">
    <property type="term" value="F:glycosyltransferase activity"/>
    <property type="evidence" value="ECO:0007669"/>
    <property type="project" value="TreeGrafter"/>
</dbReference>
<accession>A0A840MDF8</accession>
<protein>
    <submittedName>
        <fullName evidence="2">UDP:flavonoid glycosyltransferase YjiC (YdhE family)</fullName>
    </submittedName>
</protein>
<dbReference type="InterPro" id="IPR010610">
    <property type="entry name" value="EryCIII-like_C"/>
</dbReference>
<dbReference type="Proteomes" id="UP000575898">
    <property type="component" value="Unassembled WGS sequence"/>
</dbReference>
<name>A0A840MDF8_9PROT</name>
<dbReference type="Pfam" id="PF06722">
    <property type="entry name" value="EryCIII-like_C"/>
    <property type="match status" value="1"/>
</dbReference>
<keyword evidence="3" id="KW-1185">Reference proteome</keyword>